<dbReference type="OrthoDB" id="10373197at2759"/>
<feature type="transmembrane region" description="Helical" evidence="1">
    <location>
        <begin position="37"/>
        <end position="54"/>
    </location>
</feature>
<keyword evidence="1" id="KW-1133">Transmembrane helix</keyword>
<dbReference type="EMBL" id="CAJJDN010000058">
    <property type="protein sequence ID" value="CAD8091901.1"/>
    <property type="molecule type" value="Genomic_DNA"/>
</dbReference>
<dbReference type="Proteomes" id="UP000692954">
    <property type="component" value="Unassembled WGS sequence"/>
</dbReference>
<feature type="transmembrane region" description="Helical" evidence="1">
    <location>
        <begin position="132"/>
        <end position="153"/>
    </location>
</feature>
<proteinExistence type="predicted"/>
<name>A0A8S1NNN4_9CILI</name>
<evidence type="ECO:0008006" key="4">
    <source>
        <dbReference type="Google" id="ProtNLM"/>
    </source>
</evidence>
<reference evidence="2" key="1">
    <citation type="submission" date="2021-01" db="EMBL/GenBank/DDBJ databases">
        <authorList>
            <consortium name="Genoscope - CEA"/>
            <person name="William W."/>
        </authorList>
    </citation>
    <scope>NUCLEOTIDE SEQUENCE</scope>
</reference>
<keyword evidence="3" id="KW-1185">Reference proteome</keyword>
<feature type="transmembrane region" description="Helical" evidence="1">
    <location>
        <begin position="99"/>
        <end position="120"/>
    </location>
</feature>
<keyword evidence="1" id="KW-0472">Membrane</keyword>
<organism evidence="2 3">
    <name type="scientific">Paramecium sonneborni</name>
    <dbReference type="NCBI Taxonomy" id="65129"/>
    <lineage>
        <taxon>Eukaryota</taxon>
        <taxon>Sar</taxon>
        <taxon>Alveolata</taxon>
        <taxon>Ciliophora</taxon>
        <taxon>Intramacronucleata</taxon>
        <taxon>Oligohymenophorea</taxon>
        <taxon>Peniculida</taxon>
        <taxon>Parameciidae</taxon>
        <taxon>Paramecium</taxon>
    </lineage>
</organism>
<accession>A0A8S1NNN4</accession>
<keyword evidence="1" id="KW-0812">Transmembrane</keyword>
<dbReference type="AlphaFoldDB" id="A0A8S1NNN4"/>
<comment type="caution">
    <text evidence="2">The sequence shown here is derived from an EMBL/GenBank/DDBJ whole genome shotgun (WGS) entry which is preliminary data.</text>
</comment>
<evidence type="ECO:0000313" key="2">
    <source>
        <dbReference type="EMBL" id="CAD8091901.1"/>
    </source>
</evidence>
<protein>
    <recommendedName>
        <fullName evidence="4">Transmembrane protein</fullName>
    </recommendedName>
</protein>
<gene>
    <name evidence="2" type="ORF">PSON_ATCC_30995.1.T0580115</name>
</gene>
<sequence length="246" mass="28596">MFQANLNPSIQAEQIDIFRNQPTLKCQNDQNYQNDQYFLFLLIIPILEMKFRVLRQIRKNQFFSKSLKEKRKIVYQIKLQLNRQNLNNQPNRKLDLYQILFRIHASHQLGGVFLFIVTSIKLLGLNNLTPTALTIAILIVISSLLWIVSVTIGTIGIRRQKYNPLIFYFLGIIVSFIIEFSSTIVILATNHIADHQLGIYNKNVIIRFISISNIIQDDCFYDTRINGPSILNHDASISKLNQIIIY</sequence>
<feature type="transmembrane region" description="Helical" evidence="1">
    <location>
        <begin position="165"/>
        <end position="188"/>
    </location>
</feature>
<evidence type="ECO:0000256" key="1">
    <source>
        <dbReference type="SAM" id="Phobius"/>
    </source>
</evidence>
<evidence type="ECO:0000313" key="3">
    <source>
        <dbReference type="Proteomes" id="UP000692954"/>
    </source>
</evidence>